<keyword evidence="4" id="KW-1185">Reference proteome</keyword>
<evidence type="ECO:0000259" key="2">
    <source>
        <dbReference type="Pfam" id="PF08327"/>
    </source>
</evidence>
<proteinExistence type="inferred from homology"/>
<name>A0A7W4KDZ5_9PROT</name>
<sequence>MYEKSANILIDAPLATVWDALTSPPMIERYFFGTKLTTDWRIDAPMVFRGEYQGETL</sequence>
<gene>
    <name evidence="3" type="ORF">HLH27_09355</name>
</gene>
<evidence type="ECO:0000313" key="4">
    <source>
        <dbReference type="Proteomes" id="UP000540556"/>
    </source>
</evidence>
<dbReference type="SUPFAM" id="SSF55961">
    <property type="entry name" value="Bet v1-like"/>
    <property type="match status" value="1"/>
</dbReference>
<dbReference type="RefSeq" id="WP_182949755.1">
    <property type="nucleotide sequence ID" value="NZ_JABEQK010000006.1"/>
</dbReference>
<feature type="domain" description="Activator of Hsp90 ATPase homologue 1/2-like C-terminal" evidence="2">
    <location>
        <begin position="11"/>
        <end position="55"/>
    </location>
</feature>
<dbReference type="Gene3D" id="3.30.530.20">
    <property type="match status" value="1"/>
</dbReference>
<organism evidence="3 4">
    <name type="scientific">Gluconacetobacter takamatsuzukensis</name>
    <dbReference type="NCBI Taxonomy" id="1286190"/>
    <lineage>
        <taxon>Bacteria</taxon>
        <taxon>Pseudomonadati</taxon>
        <taxon>Pseudomonadota</taxon>
        <taxon>Alphaproteobacteria</taxon>
        <taxon>Acetobacterales</taxon>
        <taxon>Acetobacteraceae</taxon>
        <taxon>Gluconacetobacter</taxon>
    </lineage>
</organism>
<dbReference type="AlphaFoldDB" id="A0A7W4KDZ5"/>
<accession>A0A7W4KDZ5</accession>
<protein>
    <recommendedName>
        <fullName evidence="2">Activator of Hsp90 ATPase homologue 1/2-like C-terminal domain-containing protein</fullName>
    </recommendedName>
</protein>
<evidence type="ECO:0000256" key="1">
    <source>
        <dbReference type="ARBA" id="ARBA00006817"/>
    </source>
</evidence>
<dbReference type="Proteomes" id="UP000540556">
    <property type="component" value="Unassembled WGS sequence"/>
</dbReference>
<comment type="similarity">
    <text evidence="1">Belongs to the AHA1 family.</text>
</comment>
<dbReference type="EMBL" id="JABEQK010000006">
    <property type="protein sequence ID" value="MBB2205219.1"/>
    <property type="molecule type" value="Genomic_DNA"/>
</dbReference>
<reference evidence="3 4" key="1">
    <citation type="submission" date="2020-04" db="EMBL/GenBank/DDBJ databases">
        <title>Description of novel Gluconacetobacter.</title>
        <authorList>
            <person name="Sombolestani A."/>
        </authorList>
    </citation>
    <scope>NUCLEOTIDE SEQUENCE [LARGE SCALE GENOMIC DNA]</scope>
    <source>
        <strain evidence="3 4">LMG 27800</strain>
    </source>
</reference>
<comment type="caution">
    <text evidence="3">The sequence shown here is derived from an EMBL/GenBank/DDBJ whole genome shotgun (WGS) entry which is preliminary data.</text>
</comment>
<dbReference type="InterPro" id="IPR013538">
    <property type="entry name" value="ASHA1/2-like_C"/>
</dbReference>
<dbReference type="InterPro" id="IPR023393">
    <property type="entry name" value="START-like_dom_sf"/>
</dbReference>
<evidence type="ECO:0000313" key="3">
    <source>
        <dbReference type="EMBL" id="MBB2205219.1"/>
    </source>
</evidence>
<dbReference type="Pfam" id="PF08327">
    <property type="entry name" value="AHSA1"/>
    <property type="match status" value="1"/>
</dbReference>